<dbReference type="Proteomes" id="UP000248975">
    <property type="component" value="Unassembled WGS sequence"/>
</dbReference>
<reference evidence="1 2" key="1">
    <citation type="submission" date="2017-08" db="EMBL/GenBank/DDBJ databases">
        <title>Infants hospitalized years apart are colonized by the same room-sourced microbial strains.</title>
        <authorList>
            <person name="Brooks B."/>
            <person name="Olm M.R."/>
            <person name="Firek B.A."/>
            <person name="Baker R."/>
            <person name="Thomas B.C."/>
            <person name="Morowitz M.J."/>
            <person name="Banfield J.F."/>
        </authorList>
    </citation>
    <scope>NUCLEOTIDE SEQUENCE [LARGE SCALE GENOMIC DNA]</scope>
    <source>
        <strain evidence="1">S2_003_000_R2_11</strain>
    </source>
</reference>
<comment type="caution">
    <text evidence="1">The sequence shown here is derived from an EMBL/GenBank/DDBJ whole genome shotgun (WGS) entry which is preliminary data.</text>
</comment>
<name>A0A2W5U8L6_CERSP</name>
<dbReference type="AlphaFoldDB" id="A0A2W5U8L6"/>
<proteinExistence type="predicted"/>
<gene>
    <name evidence="1" type="ORF">DI533_22620</name>
</gene>
<dbReference type="EMBL" id="QFQS01000039">
    <property type="protein sequence ID" value="PZQ94250.1"/>
    <property type="molecule type" value="Genomic_DNA"/>
</dbReference>
<accession>A0A2W5U8L6</accession>
<organism evidence="1 2">
    <name type="scientific">Cereibacter sphaeroides</name>
    <name type="common">Rhodobacter sphaeroides</name>
    <dbReference type="NCBI Taxonomy" id="1063"/>
    <lineage>
        <taxon>Bacteria</taxon>
        <taxon>Pseudomonadati</taxon>
        <taxon>Pseudomonadota</taxon>
        <taxon>Alphaproteobacteria</taxon>
        <taxon>Rhodobacterales</taxon>
        <taxon>Paracoccaceae</taxon>
        <taxon>Cereibacter</taxon>
    </lineage>
</organism>
<sequence>MELSTDTRNILRQYKELINQRRRDMELPPVTTAKILDSMCEYMTCQVSVYLCNQFIIQGGRTVPRE</sequence>
<protein>
    <submittedName>
        <fullName evidence="1">Uncharacterized protein</fullName>
    </submittedName>
</protein>
<evidence type="ECO:0000313" key="1">
    <source>
        <dbReference type="EMBL" id="PZQ94250.1"/>
    </source>
</evidence>
<evidence type="ECO:0000313" key="2">
    <source>
        <dbReference type="Proteomes" id="UP000248975"/>
    </source>
</evidence>